<protein>
    <submittedName>
        <fullName evidence="1">Uncharacterized protein</fullName>
    </submittedName>
</protein>
<organism evidence="1 2">
    <name type="scientific">Actinomadura alba</name>
    <dbReference type="NCBI Taxonomy" id="406431"/>
    <lineage>
        <taxon>Bacteria</taxon>
        <taxon>Bacillati</taxon>
        <taxon>Actinomycetota</taxon>
        <taxon>Actinomycetes</taxon>
        <taxon>Streptosporangiales</taxon>
        <taxon>Thermomonosporaceae</taxon>
        <taxon>Actinomadura</taxon>
    </lineage>
</organism>
<evidence type="ECO:0000313" key="2">
    <source>
        <dbReference type="Proteomes" id="UP000805614"/>
    </source>
</evidence>
<dbReference type="RefSeq" id="WP_187243000.1">
    <property type="nucleotide sequence ID" value="NZ_BAAAOK010000028.1"/>
</dbReference>
<reference evidence="1 2" key="1">
    <citation type="submission" date="2020-06" db="EMBL/GenBank/DDBJ databases">
        <title>Actinomadura xiongansis sp. nov., isolated from soil of Baiyangdian.</title>
        <authorList>
            <person name="Zhang X."/>
        </authorList>
    </citation>
    <scope>NUCLEOTIDE SEQUENCE [LARGE SCALE GENOMIC DNA]</scope>
    <source>
        <strain evidence="1 2">HBUM206468</strain>
    </source>
</reference>
<keyword evidence="2" id="KW-1185">Reference proteome</keyword>
<name>A0ABR7LMA1_9ACTN</name>
<accession>A0ABR7LMA1</accession>
<evidence type="ECO:0000313" key="1">
    <source>
        <dbReference type="EMBL" id="MBC6465991.1"/>
    </source>
</evidence>
<comment type="caution">
    <text evidence="1">The sequence shown here is derived from an EMBL/GenBank/DDBJ whole genome shotgun (WGS) entry which is preliminary data.</text>
</comment>
<dbReference type="EMBL" id="JABVEC010000006">
    <property type="protein sequence ID" value="MBC6465991.1"/>
    <property type="molecule type" value="Genomic_DNA"/>
</dbReference>
<sequence>MGEHEAFWIDHGYDRERAAGGSSRYAEHVMTNSAAFDGSWGDIAPVTFACAAWRLATTPSPAYVRWHRRILSAACDRNPWDGGLTAHVLVVSPLPAELTASRHWWRDRGWRDWPQTFGQYLDPTDQDQARGPFLRTTLLIDAPVPLGTLPAAPDGPSETLADTAGLAVSALVRELNELLNPVIRQLETAQAQG</sequence>
<gene>
    <name evidence="1" type="ORF">HKK74_10830</name>
</gene>
<proteinExistence type="predicted"/>
<dbReference type="Proteomes" id="UP000805614">
    <property type="component" value="Unassembled WGS sequence"/>
</dbReference>